<dbReference type="EMBL" id="SHNN01000002">
    <property type="protein sequence ID" value="MCX2981259.1"/>
    <property type="molecule type" value="Genomic_DNA"/>
</dbReference>
<keyword evidence="2" id="KW-1185">Reference proteome</keyword>
<protein>
    <submittedName>
        <fullName evidence="1">PEP-CTERM/exosortase system-associated acyltransferase</fullName>
    </submittedName>
</protein>
<comment type="caution">
    <text evidence="1">The sequence shown here is derived from an EMBL/GenBank/DDBJ whole genome shotgun (WGS) entry which is preliminary data.</text>
</comment>
<evidence type="ECO:0000313" key="1">
    <source>
        <dbReference type="EMBL" id="MCX2981259.1"/>
    </source>
</evidence>
<evidence type="ECO:0000313" key="2">
    <source>
        <dbReference type="Proteomes" id="UP001143362"/>
    </source>
</evidence>
<dbReference type="Proteomes" id="UP001143362">
    <property type="component" value="Unassembled WGS sequence"/>
</dbReference>
<gene>
    <name evidence="1" type="ORF">EYC98_10330</name>
</gene>
<accession>A0ABT3TGX9</accession>
<name>A0ABT3TGX9_9GAMM</name>
<proteinExistence type="predicted"/>
<sequence>MAERFLDIFDVSLVHSAMQIEQAQRIRFRVYCEEKGYEPAIHFPDGLERDKFDSHSSHCLVTHRETGLAAACIRLVFADDDLGIPFEEHCAKSVFTEFAGIINDEREQVGEFSRIAVDPTFRGYGVAEFASSGEGFSAQDRATFPLISVAVLVSAFALAELNGRPHIFAMMEQSLARMMARAGVLIEAAGVEVDYHGRRRLHYASTANVVANLQPACRELYGVIYAEFAERVSKDAQRQA</sequence>
<dbReference type="RefSeq" id="WP_279245262.1">
    <property type="nucleotide sequence ID" value="NZ_SHNN01000002.1"/>
</dbReference>
<organism evidence="1 2">
    <name type="scientific">Candidatus Litorirhabdus singularis</name>
    <dbReference type="NCBI Taxonomy" id="2518993"/>
    <lineage>
        <taxon>Bacteria</taxon>
        <taxon>Pseudomonadati</taxon>
        <taxon>Pseudomonadota</taxon>
        <taxon>Gammaproteobacteria</taxon>
        <taxon>Cellvibrionales</taxon>
        <taxon>Halieaceae</taxon>
        <taxon>Candidatus Litorirhabdus</taxon>
    </lineage>
</organism>
<dbReference type="Pfam" id="PF13444">
    <property type="entry name" value="Acetyltransf_5"/>
    <property type="match status" value="1"/>
</dbReference>
<dbReference type="SUPFAM" id="SSF55729">
    <property type="entry name" value="Acyl-CoA N-acyltransferases (Nat)"/>
    <property type="match status" value="1"/>
</dbReference>
<dbReference type="GO" id="GO:0016746">
    <property type="term" value="F:acyltransferase activity"/>
    <property type="evidence" value="ECO:0007669"/>
    <property type="project" value="UniProtKB-KW"/>
</dbReference>
<dbReference type="Gene3D" id="3.40.630.30">
    <property type="match status" value="1"/>
</dbReference>
<dbReference type="NCBIfam" id="TIGR03694">
    <property type="entry name" value="exosort_acyl"/>
    <property type="match status" value="1"/>
</dbReference>
<dbReference type="InterPro" id="IPR022484">
    <property type="entry name" value="PEP-CTERM/exosrtase_acylTfrase"/>
</dbReference>
<keyword evidence="1" id="KW-0012">Acyltransferase</keyword>
<reference evidence="1" key="1">
    <citation type="submission" date="2019-02" db="EMBL/GenBank/DDBJ databases">
        <authorList>
            <person name="Li S.-H."/>
        </authorList>
    </citation>
    <scope>NUCLEOTIDE SEQUENCE</scope>
    <source>
        <strain evidence="1">IMCC14734</strain>
    </source>
</reference>
<keyword evidence="1" id="KW-0808">Transferase</keyword>
<dbReference type="InterPro" id="IPR016181">
    <property type="entry name" value="Acyl_CoA_acyltransferase"/>
</dbReference>